<evidence type="ECO:0008006" key="4">
    <source>
        <dbReference type="Google" id="ProtNLM"/>
    </source>
</evidence>
<organism evidence="2 3">
    <name type="scientific">Tetracentron sinense</name>
    <name type="common">Spur-leaf</name>
    <dbReference type="NCBI Taxonomy" id="13715"/>
    <lineage>
        <taxon>Eukaryota</taxon>
        <taxon>Viridiplantae</taxon>
        <taxon>Streptophyta</taxon>
        <taxon>Embryophyta</taxon>
        <taxon>Tracheophyta</taxon>
        <taxon>Spermatophyta</taxon>
        <taxon>Magnoliopsida</taxon>
        <taxon>Trochodendrales</taxon>
        <taxon>Trochodendraceae</taxon>
        <taxon>Tetracentron</taxon>
    </lineage>
</organism>
<dbReference type="PANTHER" id="PTHR18640:SF12">
    <property type="entry name" value="SODIUM_METABOLITE COTRANSPORTER BASS4, CHLOROPLASTIC ISOFORM X1-RELATED"/>
    <property type="match status" value="1"/>
</dbReference>
<dbReference type="PANTHER" id="PTHR18640">
    <property type="entry name" value="SOLUTE CARRIER FAMILY 10 MEMBER 7"/>
    <property type="match status" value="1"/>
</dbReference>
<dbReference type="OMA" id="RIMLTIC"/>
<feature type="transmembrane region" description="Helical" evidence="1">
    <location>
        <begin position="21"/>
        <end position="47"/>
    </location>
</feature>
<comment type="caution">
    <text evidence="2">The sequence shown here is derived from an EMBL/GenBank/DDBJ whole genome shotgun (WGS) entry which is preliminary data.</text>
</comment>
<dbReference type="InterPro" id="IPR038770">
    <property type="entry name" value="Na+/solute_symporter_sf"/>
</dbReference>
<evidence type="ECO:0000256" key="1">
    <source>
        <dbReference type="SAM" id="Phobius"/>
    </source>
</evidence>
<dbReference type="OrthoDB" id="188035at2759"/>
<proteinExistence type="predicted"/>
<keyword evidence="3" id="KW-1185">Reference proteome</keyword>
<dbReference type="Gene3D" id="1.20.1530.20">
    <property type="match status" value="1"/>
</dbReference>
<dbReference type="Proteomes" id="UP000655225">
    <property type="component" value="Unassembled WGS sequence"/>
</dbReference>
<dbReference type="GO" id="GO:0016020">
    <property type="term" value="C:membrane"/>
    <property type="evidence" value="ECO:0007669"/>
    <property type="project" value="UniProtKB-SubCell"/>
</dbReference>
<evidence type="ECO:0000313" key="3">
    <source>
        <dbReference type="Proteomes" id="UP000655225"/>
    </source>
</evidence>
<dbReference type="Pfam" id="PF13593">
    <property type="entry name" value="SBF_like"/>
    <property type="match status" value="1"/>
</dbReference>
<dbReference type="GO" id="GO:0009941">
    <property type="term" value="C:chloroplast envelope"/>
    <property type="evidence" value="ECO:0007669"/>
    <property type="project" value="TreeGrafter"/>
</dbReference>
<gene>
    <name evidence="2" type="ORF">HHK36_016831</name>
</gene>
<keyword evidence="1" id="KW-1133">Transmembrane helix</keyword>
<protein>
    <recommendedName>
        <fullName evidence="4">Sodium/metabolite cotransporter BASS4, chloroplastic</fullName>
    </recommendedName>
</protein>
<sequence length="268" mass="29075">MHADNIVSGVALTQLVGGNSALALSMTVISNLLGILTVPLSVSKFIVDGFGIWVPTEQMFRSLVITLLVPLILGKIRRVDVLRSCTGVQGFLQRLESRRVPVCEILNTVSGNVQILRSSKILLVCVTCTMLELGRAAQTPWMQVSKSRTLLVMVKPAVFIEAIWVGILLHLTLLAFNTLALQSLSVVFGGMKLIFTKKENARPLIFVSSQKALLIVVGVVEQLGGVLGVSGLLVLPCVAAHINQVIIDSLLVNFWLRKDRLSNNSKEA</sequence>
<dbReference type="EMBL" id="JABCRI010000011">
    <property type="protein sequence ID" value="KAF8397906.1"/>
    <property type="molecule type" value="Genomic_DNA"/>
</dbReference>
<dbReference type="AlphaFoldDB" id="A0A835DCA3"/>
<feature type="transmembrane region" description="Helical" evidence="1">
    <location>
        <begin position="212"/>
        <end position="232"/>
    </location>
</feature>
<evidence type="ECO:0000313" key="2">
    <source>
        <dbReference type="EMBL" id="KAF8397906.1"/>
    </source>
</evidence>
<name>A0A835DCA3_TETSI</name>
<keyword evidence="1" id="KW-0812">Transmembrane</keyword>
<dbReference type="InterPro" id="IPR016833">
    <property type="entry name" value="Put_Na-Bile_cotransptr"/>
</dbReference>
<accession>A0A835DCA3</accession>
<reference evidence="2 3" key="1">
    <citation type="submission" date="2020-04" db="EMBL/GenBank/DDBJ databases">
        <title>Plant Genome Project.</title>
        <authorList>
            <person name="Zhang R.-G."/>
        </authorList>
    </citation>
    <scope>NUCLEOTIDE SEQUENCE [LARGE SCALE GENOMIC DNA]</scope>
    <source>
        <strain evidence="2">YNK0</strain>
        <tissue evidence="2">Leaf</tissue>
    </source>
</reference>
<keyword evidence="1" id="KW-0472">Membrane</keyword>
<feature type="transmembrane region" description="Helical" evidence="1">
    <location>
        <begin position="59"/>
        <end position="76"/>
    </location>
</feature>